<accession>A0AAD2LNA5</accession>
<reference evidence="1 2" key="1">
    <citation type="submission" date="2018-07" db="EMBL/GenBank/DDBJ databases">
        <authorList>
            <consortium name="PulseNet: The National Subtyping Network for Foodborne Disease Surveillance"/>
            <person name="Tarr C.L."/>
            <person name="Trees E."/>
            <person name="Katz L.S."/>
            <person name="Carleton-Romer H.A."/>
            <person name="Stroika S."/>
            <person name="Kucerova Z."/>
            <person name="Roache K.F."/>
            <person name="Sabol A.L."/>
            <person name="Besser J."/>
            <person name="Gerner-Smidt P."/>
        </authorList>
    </citation>
    <scope>NUCLEOTIDE SEQUENCE [LARGE SCALE GENOMIC DNA]</scope>
    <source>
        <strain evidence="1 2">PNUSAC005307</strain>
    </source>
</reference>
<evidence type="ECO:0000313" key="2">
    <source>
        <dbReference type="Proteomes" id="UP000343544"/>
    </source>
</evidence>
<dbReference type="InterPro" id="IPR022605">
    <property type="entry name" value="DUF2920"/>
</dbReference>
<organism evidence="1 2">
    <name type="scientific">Campylobacter jejuni</name>
    <dbReference type="NCBI Taxonomy" id="197"/>
    <lineage>
        <taxon>Bacteria</taxon>
        <taxon>Pseudomonadati</taxon>
        <taxon>Campylobacterota</taxon>
        <taxon>Epsilonproteobacteria</taxon>
        <taxon>Campylobacterales</taxon>
        <taxon>Campylobacteraceae</taxon>
        <taxon>Campylobacter</taxon>
    </lineage>
</organism>
<comment type="caution">
    <text evidence="1">The sequence shown here is derived from an EMBL/GenBank/DDBJ whole genome shotgun (WGS) entry which is preliminary data.</text>
</comment>
<dbReference type="InterPro" id="IPR029058">
    <property type="entry name" value="AB_hydrolase_fold"/>
</dbReference>
<proteinExistence type="predicted"/>
<dbReference type="Gene3D" id="3.40.50.1820">
    <property type="entry name" value="alpha/beta hydrolase"/>
    <property type="match status" value="1"/>
</dbReference>
<gene>
    <name evidence="1" type="ORF">DVI03_07950</name>
</gene>
<dbReference type="SUPFAM" id="SSF53474">
    <property type="entry name" value="alpha/beta-Hydrolases"/>
    <property type="match status" value="1"/>
</dbReference>
<evidence type="ECO:0000313" key="1">
    <source>
        <dbReference type="EMBL" id="EAL7595531.1"/>
    </source>
</evidence>
<dbReference type="Pfam" id="PF11144">
    <property type="entry name" value="DUF2920"/>
    <property type="match status" value="1"/>
</dbReference>
<dbReference type="AlphaFoldDB" id="A0AAD2LNA5"/>
<sequence>MIINKNYEIQSCDDAELNIKREGKLEFRLTYDDAKEIEAIVCIISGLGGDIDDNLYIEEYCARNYNVVVLSVNYHCIGNRPQTGASFYINELDTLILKTSLETIGIRLPIDVQNLKTYDEFYCVVDFVNKLIEKLKKEKELSEDYCLYLSVGLEPAKNEYQNYGIMQAMDIINAILYINTNLPFKVSNMSDLSRMGGGRIKTILIGVSHGGYLANLCAKIAPWNIDVVLDNSSNVTLDNDLWRLIGFGREIDYIKYCSVGITDIFKNIKLAAFDKTYWTMNKQSPYYFSNARQIIREPLNKEHLKIQSLYPKPKYIAYHSKFDQYVLLEKKENYFDILKELGFEVDFIKITDEKEIDGKFIKNLEHGCGIPMKLLIKKHLLQILKEPLQDKICKKEISYKCDELVYTFKEENHQIILNITN</sequence>
<name>A0AAD2LNA5_CAMJU</name>
<protein>
    <submittedName>
        <fullName evidence="1">DUF2920 family protein</fullName>
    </submittedName>
</protein>
<dbReference type="EMBL" id="AACQYW010000023">
    <property type="protein sequence ID" value="EAL7595531.1"/>
    <property type="molecule type" value="Genomic_DNA"/>
</dbReference>
<dbReference type="Proteomes" id="UP000343544">
    <property type="component" value="Unassembled WGS sequence"/>
</dbReference>